<evidence type="ECO:0000259" key="1">
    <source>
        <dbReference type="PROSITE" id="PS51186"/>
    </source>
</evidence>
<organism evidence="2 3">
    <name type="scientific">Gemella bergeri ATCC 700627</name>
    <dbReference type="NCBI Taxonomy" id="1321820"/>
    <lineage>
        <taxon>Bacteria</taxon>
        <taxon>Bacillati</taxon>
        <taxon>Bacillota</taxon>
        <taxon>Bacilli</taxon>
        <taxon>Bacillales</taxon>
        <taxon>Gemellaceae</taxon>
        <taxon>Gemella</taxon>
    </lineage>
</organism>
<name>U2RZR1_9BACL</name>
<dbReference type="Proteomes" id="UP000016637">
    <property type="component" value="Unassembled WGS sequence"/>
</dbReference>
<dbReference type="GO" id="GO:0016747">
    <property type="term" value="F:acyltransferase activity, transferring groups other than amino-acyl groups"/>
    <property type="evidence" value="ECO:0007669"/>
    <property type="project" value="InterPro"/>
</dbReference>
<accession>U2RZR1</accession>
<evidence type="ECO:0000313" key="3">
    <source>
        <dbReference type="Proteomes" id="UP000016637"/>
    </source>
</evidence>
<dbReference type="InterPro" id="IPR040549">
    <property type="entry name" value="DUF5613"/>
</dbReference>
<keyword evidence="2" id="KW-0808">Transferase</keyword>
<proteinExistence type="predicted"/>
<dbReference type="AlphaFoldDB" id="U2RZR1"/>
<comment type="caution">
    <text evidence="2">The sequence shown here is derived from an EMBL/GenBank/DDBJ whole genome shotgun (WGS) entry which is preliminary data.</text>
</comment>
<dbReference type="Pfam" id="PF18467">
    <property type="entry name" value="DUF5613"/>
    <property type="match status" value="1"/>
</dbReference>
<dbReference type="Gene3D" id="3.40.630.30">
    <property type="match status" value="1"/>
</dbReference>
<gene>
    <name evidence="2" type="ORF">HMPREF1983_01498</name>
</gene>
<dbReference type="PATRIC" id="fig|1321820.3.peg.1439"/>
<protein>
    <submittedName>
        <fullName evidence="2">Acetyltransferase, GNAT family</fullName>
    </submittedName>
</protein>
<dbReference type="PROSITE" id="PS51186">
    <property type="entry name" value="GNAT"/>
    <property type="match status" value="1"/>
</dbReference>
<dbReference type="SUPFAM" id="SSF55729">
    <property type="entry name" value="Acyl-CoA N-acyltransferases (Nat)"/>
    <property type="match status" value="1"/>
</dbReference>
<keyword evidence="3" id="KW-1185">Reference proteome</keyword>
<dbReference type="Pfam" id="PF13673">
    <property type="entry name" value="Acetyltransf_10"/>
    <property type="match status" value="1"/>
</dbReference>
<feature type="domain" description="N-acetyltransferase" evidence="1">
    <location>
        <begin position="117"/>
        <end position="252"/>
    </location>
</feature>
<dbReference type="HOGENOM" id="CLU_090585_0_0_9"/>
<dbReference type="eggNOG" id="COG0456">
    <property type="taxonomic scope" value="Bacteria"/>
</dbReference>
<evidence type="ECO:0000313" key="2">
    <source>
        <dbReference type="EMBL" id="ERK56087.1"/>
    </source>
</evidence>
<reference evidence="2 3" key="1">
    <citation type="submission" date="2013-08" db="EMBL/GenBank/DDBJ databases">
        <authorList>
            <person name="Weinstock G."/>
            <person name="Sodergren E."/>
            <person name="Wylie T."/>
            <person name="Fulton L."/>
            <person name="Fulton R."/>
            <person name="Fronick C."/>
            <person name="O'Laughlin M."/>
            <person name="Godfrey J."/>
            <person name="Miner T."/>
            <person name="Herter B."/>
            <person name="Appelbaum E."/>
            <person name="Cordes M."/>
            <person name="Lek S."/>
            <person name="Wollam A."/>
            <person name="Pepin K.H."/>
            <person name="Palsikar V.B."/>
            <person name="Mitreva M."/>
            <person name="Wilson R.K."/>
        </authorList>
    </citation>
    <scope>NUCLEOTIDE SEQUENCE [LARGE SCALE GENOMIC DNA]</scope>
    <source>
        <strain evidence="2 3">ATCC 700627</strain>
    </source>
</reference>
<dbReference type="EMBL" id="AWVP01000103">
    <property type="protein sequence ID" value="ERK56087.1"/>
    <property type="molecule type" value="Genomic_DNA"/>
</dbReference>
<dbReference type="InterPro" id="IPR016181">
    <property type="entry name" value="Acyl_CoA_acyltransferase"/>
</dbReference>
<dbReference type="CDD" id="cd04301">
    <property type="entry name" value="NAT_SF"/>
    <property type="match status" value="1"/>
</dbReference>
<dbReference type="RefSeq" id="WP_021753141.1">
    <property type="nucleotide sequence ID" value="NZ_KI271848.1"/>
</dbReference>
<sequence length="252" mass="30163">MEYSFKDMYSRSKVAVETDRYVIYQMLKSKLNFSGNYLLIKQMPEIVDELEYYIASCYKFFKDAGINFIHIAIPEKKELSKKLKKYLKKDGYNEINFDLYHLKREEFVEQNLSNYKIEFLQKKNNSEYLEFQYKIDSELGDNSWAIHNQELLYENIRSENILQLIAKDNDKIIGTMNVIMKTDFFEVDNLYVAKKYRRQGVAKHLLNYAVLNMRKENVVLVADSNDTPKYMYEKLGFKKISKQDFYLKSNIN</sequence>
<dbReference type="InterPro" id="IPR000182">
    <property type="entry name" value="GNAT_dom"/>
</dbReference>